<evidence type="ECO:0000256" key="7">
    <source>
        <dbReference type="SAM" id="Phobius"/>
    </source>
</evidence>
<keyword evidence="7" id="KW-0812">Transmembrane</keyword>
<dbReference type="AlphaFoldDB" id="A0A1Y1ZJ56"/>
<proteinExistence type="inferred from homology"/>
<evidence type="ECO:0000256" key="2">
    <source>
        <dbReference type="ARBA" id="ARBA00010617"/>
    </source>
</evidence>
<dbReference type="InterPro" id="IPR001128">
    <property type="entry name" value="Cyt_P450"/>
</dbReference>
<keyword evidence="6" id="KW-0503">Monooxygenase</keyword>
<dbReference type="Proteomes" id="UP000193144">
    <property type="component" value="Unassembled WGS sequence"/>
</dbReference>
<dbReference type="InterPro" id="IPR053007">
    <property type="entry name" value="CYP450_monoxygenase_sec-met"/>
</dbReference>
<dbReference type="PANTHER" id="PTHR47582">
    <property type="entry name" value="P450, PUTATIVE (EUROFUNG)-RELATED"/>
    <property type="match status" value="1"/>
</dbReference>
<dbReference type="CDD" id="cd11040">
    <property type="entry name" value="CYP7_CYP8-like"/>
    <property type="match status" value="1"/>
</dbReference>
<evidence type="ECO:0000313" key="8">
    <source>
        <dbReference type="EMBL" id="ORY10234.1"/>
    </source>
</evidence>
<dbReference type="InterPro" id="IPR002403">
    <property type="entry name" value="Cyt_P450_E_grp-IV"/>
</dbReference>
<name>A0A1Y1ZJ56_9PLEO</name>
<evidence type="ECO:0000256" key="5">
    <source>
        <dbReference type="PIRSR" id="PIRSR602403-1"/>
    </source>
</evidence>
<dbReference type="EMBL" id="MCFA01000075">
    <property type="protein sequence ID" value="ORY10234.1"/>
    <property type="molecule type" value="Genomic_DNA"/>
</dbReference>
<evidence type="ECO:0000313" key="9">
    <source>
        <dbReference type="Proteomes" id="UP000193144"/>
    </source>
</evidence>
<protein>
    <submittedName>
        <fullName evidence="8">Cytochrome P450</fullName>
    </submittedName>
</protein>
<dbReference type="GO" id="GO:0020037">
    <property type="term" value="F:heme binding"/>
    <property type="evidence" value="ECO:0007669"/>
    <property type="project" value="InterPro"/>
</dbReference>
<keyword evidence="5 6" id="KW-0349">Heme</keyword>
<dbReference type="GO" id="GO:0016705">
    <property type="term" value="F:oxidoreductase activity, acting on paired donors, with incorporation or reduction of molecular oxygen"/>
    <property type="evidence" value="ECO:0007669"/>
    <property type="project" value="InterPro"/>
</dbReference>
<dbReference type="PRINTS" id="PR00465">
    <property type="entry name" value="EP450IV"/>
</dbReference>
<dbReference type="OrthoDB" id="3366823at2759"/>
<comment type="similarity">
    <text evidence="2 6">Belongs to the cytochrome P450 family.</text>
</comment>
<keyword evidence="9" id="KW-1185">Reference proteome</keyword>
<dbReference type="GO" id="GO:0005506">
    <property type="term" value="F:iron ion binding"/>
    <property type="evidence" value="ECO:0007669"/>
    <property type="project" value="InterPro"/>
</dbReference>
<evidence type="ECO:0000256" key="3">
    <source>
        <dbReference type="ARBA" id="ARBA00022723"/>
    </source>
</evidence>
<evidence type="ECO:0000256" key="6">
    <source>
        <dbReference type="RuleBase" id="RU000461"/>
    </source>
</evidence>
<dbReference type="PROSITE" id="PS00086">
    <property type="entry name" value="CYTOCHROME_P450"/>
    <property type="match status" value="1"/>
</dbReference>
<keyword evidence="3 5" id="KW-0479">Metal-binding</keyword>
<keyword evidence="4 5" id="KW-0408">Iron</keyword>
<sequence>MYPANALLITNTHPALAFILALGLSVYFALQILLHSTQNKREPRLLECTVPFFDSLIGITRHRANYVAHLRDQYNSSIHTLRMPFQRFYVVHTRQLIQIIQSKAHATTYVPNLLDFGMLFSGLDSRSKSVLGKTFSAHGNAFTMGVHKYLLSGPTLETATRAAVAKLAASLPNGFATNGGAPLLGSVRHELALALTDAVYGPENPYNDPEIEASWNAFVPGISHILYSPYAPLTARNALKARGRVIDAFRKYFETGGHLQAFPMVADMYETNKRSGLPPAEAAKMEIATSLAMLSSGANTAFWFLYQIFSDPSALHSIRYELAELSIRDPTSDGITKRSLIRLDKLKTHCPILIAMFNETLRYHSTVTNIKQVQHDTILADQYLLKKNGIVMIPGRSVHHNKEIWGPSASIFDHHRFLSLSSNSNKNLASTSAFRPFGAGVTMCPGRHFSTNAILSLVAITVVEFDVVPTRGEWRVPWKRNADLWNAMPKPDWDVEVMFIRRGGEGEWRFVWDA</sequence>
<dbReference type="GO" id="GO:0004497">
    <property type="term" value="F:monooxygenase activity"/>
    <property type="evidence" value="ECO:0007669"/>
    <property type="project" value="UniProtKB-KW"/>
</dbReference>
<accession>A0A1Y1ZJ56</accession>
<dbReference type="SUPFAM" id="SSF48264">
    <property type="entry name" value="Cytochrome P450"/>
    <property type="match status" value="1"/>
</dbReference>
<dbReference type="Gene3D" id="1.10.630.10">
    <property type="entry name" value="Cytochrome P450"/>
    <property type="match status" value="1"/>
</dbReference>
<comment type="cofactor">
    <cofactor evidence="1 5">
        <name>heme</name>
        <dbReference type="ChEBI" id="CHEBI:30413"/>
    </cofactor>
</comment>
<keyword evidence="7" id="KW-0472">Membrane</keyword>
<dbReference type="InterPro" id="IPR036396">
    <property type="entry name" value="Cyt_P450_sf"/>
</dbReference>
<evidence type="ECO:0000256" key="4">
    <source>
        <dbReference type="ARBA" id="ARBA00023004"/>
    </source>
</evidence>
<reference evidence="8 9" key="1">
    <citation type="submission" date="2016-07" db="EMBL/GenBank/DDBJ databases">
        <title>Pervasive Adenine N6-methylation of Active Genes in Fungi.</title>
        <authorList>
            <consortium name="DOE Joint Genome Institute"/>
            <person name="Mondo S.J."/>
            <person name="Dannebaum R.O."/>
            <person name="Kuo R.C."/>
            <person name="Labutti K."/>
            <person name="Haridas S."/>
            <person name="Kuo A."/>
            <person name="Salamov A."/>
            <person name="Ahrendt S.R."/>
            <person name="Lipzen A."/>
            <person name="Sullivan W."/>
            <person name="Andreopoulos W.B."/>
            <person name="Clum A."/>
            <person name="Lindquist E."/>
            <person name="Daum C."/>
            <person name="Ramamoorthy G.K."/>
            <person name="Gryganskyi A."/>
            <person name="Culley D."/>
            <person name="Magnuson J.K."/>
            <person name="James T.Y."/>
            <person name="O'Malley M.A."/>
            <person name="Stajich J.E."/>
            <person name="Spatafora J.W."/>
            <person name="Visel A."/>
            <person name="Grigoriev I.V."/>
        </authorList>
    </citation>
    <scope>NUCLEOTIDE SEQUENCE [LARGE SCALE GENOMIC DNA]</scope>
    <source>
        <strain evidence="8 9">CBS 115471</strain>
    </source>
</reference>
<keyword evidence="6" id="KW-0560">Oxidoreductase</keyword>
<dbReference type="PANTHER" id="PTHR47582:SF1">
    <property type="entry name" value="P450, PUTATIVE (EUROFUNG)-RELATED"/>
    <property type="match status" value="1"/>
</dbReference>
<organism evidence="8 9">
    <name type="scientific">Clohesyomyces aquaticus</name>
    <dbReference type="NCBI Taxonomy" id="1231657"/>
    <lineage>
        <taxon>Eukaryota</taxon>
        <taxon>Fungi</taxon>
        <taxon>Dikarya</taxon>
        <taxon>Ascomycota</taxon>
        <taxon>Pezizomycotina</taxon>
        <taxon>Dothideomycetes</taxon>
        <taxon>Pleosporomycetidae</taxon>
        <taxon>Pleosporales</taxon>
        <taxon>Lindgomycetaceae</taxon>
        <taxon>Clohesyomyces</taxon>
    </lineage>
</organism>
<feature type="transmembrane region" description="Helical" evidence="7">
    <location>
        <begin position="15"/>
        <end position="34"/>
    </location>
</feature>
<dbReference type="InterPro" id="IPR017972">
    <property type="entry name" value="Cyt_P450_CS"/>
</dbReference>
<gene>
    <name evidence="8" type="ORF">BCR34DRAFT_674293</name>
</gene>
<keyword evidence="7" id="KW-1133">Transmembrane helix</keyword>
<feature type="binding site" description="axial binding residue" evidence="5">
    <location>
        <position position="444"/>
    </location>
    <ligand>
        <name>heme</name>
        <dbReference type="ChEBI" id="CHEBI:30413"/>
    </ligand>
    <ligandPart>
        <name>Fe</name>
        <dbReference type="ChEBI" id="CHEBI:18248"/>
    </ligandPart>
</feature>
<comment type="caution">
    <text evidence="8">The sequence shown here is derived from an EMBL/GenBank/DDBJ whole genome shotgun (WGS) entry which is preliminary data.</text>
</comment>
<dbReference type="STRING" id="1231657.A0A1Y1ZJ56"/>
<dbReference type="Pfam" id="PF00067">
    <property type="entry name" value="p450"/>
    <property type="match status" value="1"/>
</dbReference>
<evidence type="ECO:0000256" key="1">
    <source>
        <dbReference type="ARBA" id="ARBA00001971"/>
    </source>
</evidence>